<dbReference type="Pfam" id="PF04434">
    <property type="entry name" value="SWIM"/>
    <property type="match status" value="1"/>
</dbReference>
<dbReference type="KEGG" id="nnu:104611551"/>
<keyword evidence="8" id="KW-1185">Reference proteome</keyword>
<evidence type="ECO:0000256" key="1">
    <source>
        <dbReference type="ARBA" id="ARBA00005889"/>
    </source>
</evidence>
<dbReference type="RefSeq" id="XP_010276947.1">
    <property type="nucleotide sequence ID" value="XM_010278645.2"/>
</dbReference>
<dbReference type="OrthoDB" id="1894539at2759"/>
<proteinExistence type="inferred from homology"/>
<dbReference type="InParanoid" id="A0A1U8BJJ8"/>
<dbReference type="InterPro" id="IPR018289">
    <property type="entry name" value="MULE_transposase_dom"/>
</dbReference>
<evidence type="ECO:0000256" key="4">
    <source>
        <dbReference type="ARBA" id="ARBA00022833"/>
    </source>
</evidence>
<dbReference type="PROSITE" id="PS50966">
    <property type="entry name" value="ZF_SWIM"/>
    <property type="match status" value="1"/>
</dbReference>
<dbReference type="InterPro" id="IPR004330">
    <property type="entry name" value="FAR1_DNA_bnd_dom"/>
</dbReference>
<dbReference type="AlphaFoldDB" id="A0A1U8BJJ8"/>
<dbReference type="GO" id="GO:0008270">
    <property type="term" value="F:zinc ion binding"/>
    <property type="evidence" value="ECO:0007669"/>
    <property type="project" value="UniProtKB-UniRule"/>
</dbReference>
<evidence type="ECO:0000313" key="8">
    <source>
        <dbReference type="Proteomes" id="UP000189703"/>
    </source>
</evidence>
<comment type="function">
    <text evidence="6">Putative transcription activator involved in regulating light control of development.</text>
</comment>
<dbReference type="Pfam" id="PF10551">
    <property type="entry name" value="MULE"/>
    <property type="match status" value="1"/>
</dbReference>
<keyword evidence="2 6" id="KW-0479">Metal-binding</keyword>
<evidence type="ECO:0000256" key="2">
    <source>
        <dbReference type="ARBA" id="ARBA00022723"/>
    </source>
</evidence>
<accession>A0A1U8BJJ8</accession>
<keyword evidence="3 5" id="KW-0863">Zinc-finger</keyword>
<dbReference type="InterPro" id="IPR007527">
    <property type="entry name" value="Znf_SWIM"/>
</dbReference>
<organism evidence="8 9">
    <name type="scientific">Nelumbo nucifera</name>
    <name type="common">Sacred lotus</name>
    <dbReference type="NCBI Taxonomy" id="4432"/>
    <lineage>
        <taxon>Eukaryota</taxon>
        <taxon>Viridiplantae</taxon>
        <taxon>Streptophyta</taxon>
        <taxon>Embryophyta</taxon>
        <taxon>Tracheophyta</taxon>
        <taxon>Spermatophyta</taxon>
        <taxon>Magnoliopsida</taxon>
        <taxon>Proteales</taxon>
        <taxon>Nelumbonaceae</taxon>
        <taxon>Nelumbo</taxon>
    </lineage>
</organism>
<dbReference type="PANTHER" id="PTHR31669">
    <property type="entry name" value="PROTEIN FAR1-RELATED SEQUENCE 10-RELATED"/>
    <property type="match status" value="1"/>
</dbReference>
<dbReference type="GO" id="GO:0005634">
    <property type="term" value="C:nucleus"/>
    <property type="evidence" value="ECO:0007669"/>
    <property type="project" value="UniProtKB-SubCell"/>
</dbReference>
<reference evidence="9" key="1">
    <citation type="submission" date="2025-08" db="UniProtKB">
        <authorList>
            <consortium name="RefSeq"/>
        </authorList>
    </citation>
    <scope>IDENTIFICATION</scope>
</reference>
<evidence type="ECO:0000256" key="5">
    <source>
        <dbReference type="PROSITE-ProRule" id="PRU00325"/>
    </source>
</evidence>
<dbReference type="InterPro" id="IPR006564">
    <property type="entry name" value="Znf_PMZ"/>
</dbReference>
<dbReference type="InterPro" id="IPR031052">
    <property type="entry name" value="FHY3/FAR1"/>
</dbReference>
<gene>
    <name evidence="9" type="primary">LOC104611551</name>
</gene>
<evidence type="ECO:0000259" key="7">
    <source>
        <dbReference type="PROSITE" id="PS50966"/>
    </source>
</evidence>
<comment type="subcellular location">
    <subcellularLocation>
        <location evidence="6">Nucleus</location>
    </subcellularLocation>
</comment>
<dbReference type="eggNOG" id="ENOG502QVUC">
    <property type="taxonomic scope" value="Eukaryota"/>
</dbReference>
<name>A0A1U8BJJ8_NELNU</name>
<keyword evidence="6" id="KW-0539">Nucleus</keyword>
<dbReference type="GeneID" id="104611551"/>
<dbReference type="Pfam" id="PF03101">
    <property type="entry name" value="FAR1"/>
    <property type="match status" value="1"/>
</dbReference>
<feature type="domain" description="SWIM-type" evidence="7">
    <location>
        <begin position="585"/>
        <end position="621"/>
    </location>
</feature>
<dbReference type="PANTHER" id="PTHR31669:SF299">
    <property type="entry name" value="PROTEIN FAR1-RELATED SEQUENCE"/>
    <property type="match status" value="1"/>
</dbReference>
<dbReference type="STRING" id="4432.A0A1U8BJJ8"/>
<protein>
    <recommendedName>
        <fullName evidence="6">Protein FAR1-RELATED SEQUENCE</fullName>
    </recommendedName>
</protein>
<dbReference type="SMART" id="SM00575">
    <property type="entry name" value="ZnF_PMZ"/>
    <property type="match status" value="1"/>
</dbReference>
<dbReference type="GO" id="GO:0006355">
    <property type="term" value="P:regulation of DNA-templated transcription"/>
    <property type="evidence" value="ECO:0007669"/>
    <property type="project" value="UniProtKB-UniRule"/>
</dbReference>
<dbReference type="OMA" id="PKYATIH"/>
<evidence type="ECO:0000256" key="6">
    <source>
        <dbReference type="RuleBase" id="RU367018"/>
    </source>
</evidence>
<comment type="similarity">
    <text evidence="1 6">Belongs to the FHY3/FAR1 family.</text>
</comment>
<evidence type="ECO:0000313" key="9">
    <source>
        <dbReference type="RefSeq" id="XP_010276947.1"/>
    </source>
</evidence>
<evidence type="ECO:0000256" key="3">
    <source>
        <dbReference type="ARBA" id="ARBA00022771"/>
    </source>
</evidence>
<keyword evidence="4 6" id="KW-0862">Zinc</keyword>
<sequence length="739" mass="85511">MEVDPHSTRRLAFEPDGDKHQHIDIANDLLEVNEPAKLIKLDRGKCIADDFPNVEDQSFDASTKNKLQETCFHIPEEWIPKVGMVFKTEDEAYDFYNRYAGKMGFSARKANRTLCNYTRETRFRKFCCFREGKRVLDKRRLNVKRPRPETRCGCMAEMKISRREDGFFHVIAFNEAHNHIIVSPTTAHMLRSQRKISKAQSAQAKMVDDSGMTPKASTESMAKCSDGCENVGFTSMDLNNNLPSCRTRNMKKGEAGGIIQYFQDMRLKDPSFVYAIQLDQAELVTNLFWADAQMIVDYGHFGDVVCFDTTCKTNNENRPFTLFVGVNNYKNLIIFGAALLYDETVDTFEWLFKTFIKTMGGKKPKTILTDDDAAMAKAINLVFPETHHRLCVWHMFQNTTKHLRCVIDNFEIFSKDFSSCVYDYENVDEFENAWESMINKYNLQENNWLRKLYNERHRWDLVFGRHSFSADISITLRNERMNGCLRKYLNIKHDLSRFLLHFEKVVADKRYEELKAEFAATQSMPTLTVQVEILKYVSRIYTPPIFSMFYNEVWQQLNCSIEEDHVVSETITEYIVSVSGKNRQYTVAFNSSDDSISCSCKKFDYIGILCGHALKVLDYRRIKMIPPRYILRRWTVDAKVTDIVTSCSSTISSDQSAKTIMRYREMYHLLIQIAKRAAPVEDAYKVVVETAEKLSKEVAECLKDMTFDLNSTAFNIGLQIIHTIPSLLQGTPGLEYANK</sequence>
<dbReference type="Proteomes" id="UP000189703">
    <property type="component" value="Unplaced"/>
</dbReference>